<dbReference type="Proteomes" id="UP000019269">
    <property type="component" value="Chromosome"/>
</dbReference>
<dbReference type="PROSITE" id="PS51257">
    <property type="entry name" value="PROKAR_LIPOPROTEIN"/>
    <property type="match status" value="1"/>
</dbReference>
<dbReference type="EMBL" id="CP004146">
    <property type="protein sequence ID" value="AHH03179.1"/>
    <property type="molecule type" value="Genomic_DNA"/>
</dbReference>
<protein>
    <recommendedName>
        <fullName evidence="3">Lipoprotein</fullName>
    </recommendedName>
</protein>
<gene>
    <name evidence="1" type="ORF">BHY_0228</name>
</gene>
<organism evidence="1 2">
    <name type="scientific">Borrelia nietonii YOR</name>
    <dbReference type="NCBI Taxonomy" id="1293576"/>
    <lineage>
        <taxon>Bacteria</taxon>
        <taxon>Pseudomonadati</taxon>
        <taxon>Spirochaetota</taxon>
        <taxon>Spirochaetia</taxon>
        <taxon>Spirochaetales</taxon>
        <taxon>Borreliaceae</taxon>
        <taxon>Borrelia</taxon>
        <taxon>Borrelia nietonii</taxon>
    </lineage>
</organism>
<reference evidence="1" key="1">
    <citation type="submission" date="2013-02" db="EMBL/GenBank/DDBJ databases">
        <title>Comparative genomics of Borrelia species.</title>
        <authorList>
            <person name="Schwan T.G."/>
            <person name="Raffel S.J."/>
            <person name="Porcella S.F."/>
        </authorList>
    </citation>
    <scope>NUCLEOTIDE SEQUENCE [LARGE SCALE GENOMIC DNA]</scope>
    <source>
        <strain evidence="1">YOR</strain>
    </source>
</reference>
<name>A0ABN4C8R5_9SPIR</name>
<dbReference type="RefSeq" id="WP_025433990.1">
    <property type="nucleotide sequence ID" value="NZ_CP004146.1"/>
</dbReference>
<evidence type="ECO:0008006" key="3">
    <source>
        <dbReference type="Google" id="ProtNLM"/>
    </source>
</evidence>
<accession>A0ABN4C8R5</accession>
<proteinExistence type="predicted"/>
<sequence length="218" mass="25693">MLRELKNNILLLFFIVFCSCEMNYPDIREIDYVINYYFTKNKLDYFMTFDFAIKVLNPSDVIKFVIENMDSKEFIEVVRDKYTSSFIGSVLGVDVLYCKDLRFNFADKIFDDFVAQVHLVDSGMRVYSKDIVINLSLSEEELTLIHDYMYISKDMVKLNEISGNNLYLIKTSKDEINFLYSIAKIEDLKNIQLDDDNLDAYIGFYHLGKNSNLFFKLK</sequence>
<evidence type="ECO:0000313" key="2">
    <source>
        <dbReference type="Proteomes" id="UP000019269"/>
    </source>
</evidence>
<evidence type="ECO:0000313" key="1">
    <source>
        <dbReference type="EMBL" id="AHH03179.1"/>
    </source>
</evidence>
<keyword evidence="2" id="KW-1185">Reference proteome</keyword>